<gene>
    <name evidence="3" type="ORF">SAMN02745725_01674</name>
</gene>
<proteinExistence type="predicted"/>
<name>A0A1M6G8L4_PSEXY</name>
<dbReference type="PANTHER" id="PTHR36435:SF1">
    <property type="entry name" value="CAAX AMINO TERMINAL PROTEASE FAMILY PROTEIN"/>
    <property type="match status" value="1"/>
</dbReference>
<dbReference type="Proteomes" id="UP000184185">
    <property type="component" value="Unassembled WGS sequence"/>
</dbReference>
<dbReference type="InterPro" id="IPR052710">
    <property type="entry name" value="CAAX_protease"/>
</dbReference>
<evidence type="ECO:0000313" key="4">
    <source>
        <dbReference type="Proteomes" id="UP000184185"/>
    </source>
</evidence>
<dbReference type="EMBL" id="FQYQ01000009">
    <property type="protein sequence ID" value="SHJ06286.1"/>
    <property type="molecule type" value="Genomic_DNA"/>
</dbReference>
<dbReference type="AlphaFoldDB" id="A0A1M6G8L4"/>
<keyword evidence="4" id="KW-1185">Reference proteome</keyword>
<sequence length="294" mass="32636">MNQNNTDRRNYIPWIFLPTILAIIIQTAASIMALEFYIVAEMSTYTGNDYTSFMVQVINDYSTGEGVAWTSVIYAATTAVIAFWVYKKYCREGKLSWLSGKSNNIPLTICGILLFSFGMQYVTVYLMNALASSFPSWLEEYEELMESAGISGSMTPVMIVYAIILGPICEELIFRGITFHAAKKVMPYYYAILVQAIMFGAFHMNKLQGVYAFVLGLGLGYIMYLYDSLVITIIIHVLFNFIGTIGSEYLPMGGDSVVSFFLCCLAALVVSYGAILVLKNASAVVNNNSESTDI</sequence>
<keyword evidence="1" id="KW-1133">Transmembrane helix</keyword>
<dbReference type="PANTHER" id="PTHR36435">
    <property type="entry name" value="SLR1288 PROTEIN"/>
    <property type="match status" value="1"/>
</dbReference>
<evidence type="ECO:0000313" key="3">
    <source>
        <dbReference type="EMBL" id="SHJ06286.1"/>
    </source>
</evidence>
<reference evidence="3 4" key="1">
    <citation type="submission" date="2016-11" db="EMBL/GenBank/DDBJ databases">
        <authorList>
            <person name="Jaros S."/>
            <person name="Januszkiewicz K."/>
            <person name="Wedrychowicz H."/>
        </authorList>
    </citation>
    <scope>NUCLEOTIDE SEQUENCE [LARGE SCALE GENOMIC DNA]</scope>
    <source>
        <strain evidence="3 4">DSM 14809</strain>
    </source>
</reference>
<dbReference type="GO" id="GO:0004175">
    <property type="term" value="F:endopeptidase activity"/>
    <property type="evidence" value="ECO:0007669"/>
    <property type="project" value="UniProtKB-ARBA"/>
</dbReference>
<keyword evidence="1" id="KW-0812">Transmembrane</keyword>
<dbReference type="STRING" id="185007.SAMN02910350_01848"/>
<accession>A0A1M6G8L4</accession>
<protein>
    <recommendedName>
        <fullName evidence="2">CAAX prenyl protease 2/Lysostaphin resistance protein A-like domain-containing protein</fullName>
    </recommendedName>
</protein>
<feature type="domain" description="CAAX prenyl protease 2/Lysostaphin resistance protein A-like" evidence="2">
    <location>
        <begin position="155"/>
        <end position="242"/>
    </location>
</feature>
<feature type="transmembrane region" description="Helical" evidence="1">
    <location>
        <begin position="12"/>
        <end position="40"/>
    </location>
</feature>
<feature type="transmembrane region" description="Helical" evidence="1">
    <location>
        <begin position="187"/>
        <end position="204"/>
    </location>
</feature>
<feature type="transmembrane region" description="Helical" evidence="1">
    <location>
        <begin position="257"/>
        <end position="278"/>
    </location>
</feature>
<dbReference type="GO" id="GO:0080120">
    <property type="term" value="P:CAAX-box protein maturation"/>
    <property type="evidence" value="ECO:0007669"/>
    <property type="project" value="UniProtKB-ARBA"/>
</dbReference>
<feature type="transmembrane region" description="Helical" evidence="1">
    <location>
        <begin position="107"/>
        <end position="127"/>
    </location>
</feature>
<dbReference type="InterPro" id="IPR003675">
    <property type="entry name" value="Rce1/LyrA-like_dom"/>
</dbReference>
<feature type="transmembrane region" description="Helical" evidence="1">
    <location>
        <begin position="147"/>
        <end position="166"/>
    </location>
</feature>
<feature type="transmembrane region" description="Helical" evidence="1">
    <location>
        <begin position="67"/>
        <end position="86"/>
    </location>
</feature>
<dbReference type="OrthoDB" id="9782250at2"/>
<evidence type="ECO:0000256" key="1">
    <source>
        <dbReference type="SAM" id="Phobius"/>
    </source>
</evidence>
<organism evidence="3 4">
    <name type="scientific">Pseudobutyrivibrio xylanivorans DSM 14809</name>
    <dbReference type="NCBI Taxonomy" id="1123012"/>
    <lineage>
        <taxon>Bacteria</taxon>
        <taxon>Bacillati</taxon>
        <taxon>Bacillota</taxon>
        <taxon>Clostridia</taxon>
        <taxon>Lachnospirales</taxon>
        <taxon>Lachnospiraceae</taxon>
        <taxon>Pseudobutyrivibrio</taxon>
    </lineage>
</organism>
<evidence type="ECO:0000259" key="2">
    <source>
        <dbReference type="Pfam" id="PF02517"/>
    </source>
</evidence>
<dbReference type="Pfam" id="PF02517">
    <property type="entry name" value="Rce1-like"/>
    <property type="match status" value="1"/>
</dbReference>
<keyword evidence="1" id="KW-0472">Membrane</keyword>
<dbReference type="RefSeq" id="WP_072915954.1">
    <property type="nucleotide sequence ID" value="NZ_FQYQ01000009.1"/>
</dbReference>